<dbReference type="EMBL" id="JBEDUW010000004">
    <property type="protein sequence ID" value="KAK9935446.1"/>
    <property type="molecule type" value="Genomic_DNA"/>
</dbReference>
<comment type="caution">
    <text evidence="1">The sequence shown here is derived from an EMBL/GenBank/DDBJ whole genome shotgun (WGS) entry which is preliminary data.</text>
</comment>
<name>A0AAW1XEU5_RUBAR</name>
<reference evidence="1 2" key="1">
    <citation type="journal article" date="2023" name="G3 (Bethesda)">
        <title>A chromosome-length genome assembly and annotation of blackberry (Rubus argutus, cv. 'Hillquist').</title>
        <authorList>
            <person name="Bruna T."/>
            <person name="Aryal R."/>
            <person name="Dudchenko O."/>
            <person name="Sargent D.J."/>
            <person name="Mead D."/>
            <person name="Buti M."/>
            <person name="Cavallini A."/>
            <person name="Hytonen T."/>
            <person name="Andres J."/>
            <person name="Pham M."/>
            <person name="Weisz D."/>
            <person name="Mascagni F."/>
            <person name="Usai G."/>
            <person name="Natali L."/>
            <person name="Bassil N."/>
            <person name="Fernandez G.E."/>
            <person name="Lomsadze A."/>
            <person name="Armour M."/>
            <person name="Olukolu B."/>
            <person name="Poorten T."/>
            <person name="Britton C."/>
            <person name="Davik J."/>
            <person name="Ashrafi H."/>
            <person name="Aiden E.L."/>
            <person name="Borodovsky M."/>
            <person name="Worthington M."/>
        </authorList>
    </citation>
    <scope>NUCLEOTIDE SEQUENCE [LARGE SCALE GENOMIC DNA]</scope>
    <source>
        <strain evidence="1">PI 553951</strain>
    </source>
</reference>
<evidence type="ECO:0000313" key="2">
    <source>
        <dbReference type="Proteomes" id="UP001457282"/>
    </source>
</evidence>
<sequence>MIPKSKKANRVRSVPILQSLHALVQLLDPNHEVRDGVEQPVEDESGRDQESVALTLHYGFLVAEVLGRRARVTIATRPSLVLPVDVHQKEEAKRHHRQERLQEVASDGDEALAEAVEARKSEKQDHHSLCTGGVAKHDPLQSHRIGSDLYLSLSQELNDSLLRDEGEFDSLRNSVGMTMMDQSDGFGFMANRRIRNGEFRRLGIDRRVAGRLLSLVDIRDS</sequence>
<accession>A0AAW1XEU5</accession>
<dbReference type="Proteomes" id="UP001457282">
    <property type="component" value="Unassembled WGS sequence"/>
</dbReference>
<evidence type="ECO:0000313" key="1">
    <source>
        <dbReference type="EMBL" id="KAK9935446.1"/>
    </source>
</evidence>
<dbReference type="AlphaFoldDB" id="A0AAW1XEU5"/>
<keyword evidence="2" id="KW-1185">Reference proteome</keyword>
<protein>
    <submittedName>
        <fullName evidence="1">Uncharacterized protein</fullName>
    </submittedName>
</protein>
<proteinExistence type="predicted"/>
<gene>
    <name evidence="1" type="ORF">M0R45_022549</name>
</gene>
<organism evidence="1 2">
    <name type="scientific">Rubus argutus</name>
    <name type="common">Southern blackberry</name>
    <dbReference type="NCBI Taxonomy" id="59490"/>
    <lineage>
        <taxon>Eukaryota</taxon>
        <taxon>Viridiplantae</taxon>
        <taxon>Streptophyta</taxon>
        <taxon>Embryophyta</taxon>
        <taxon>Tracheophyta</taxon>
        <taxon>Spermatophyta</taxon>
        <taxon>Magnoliopsida</taxon>
        <taxon>eudicotyledons</taxon>
        <taxon>Gunneridae</taxon>
        <taxon>Pentapetalae</taxon>
        <taxon>rosids</taxon>
        <taxon>fabids</taxon>
        <taxon>Rosales</taxon>
        <taxon>Rosaceae</taxon>
        <taxon>Rosoideae</taxon>
        <taxon>Rosoideae incertae sedis</taxon>
        <taxon>Rubus</taxon>
    </lineage>
</organism>